<comment type="caution">
    <text evidence="10">The sequence shown here is derived from an EMBL/GenBank/DDBJ whole genome shotgun (WGS) entry which is preliminary data.</text>
</comment>
<dbReference type="InterPro" id="IPR020058">
    <property type="entry name" value="Glu/Gln-tRNA-synth_Ib_cat-dom"/>
</dbReference>
<evidence type="ECO:0000256" key="3">
    <source>
        <dbReference type="ARBA" id="ARBA00022741"/>
    </source>
</evidence>
<feature type="binding site" evidence="7">
    <location>
        <position position="202"/>
    </location>
    <ligand>
        <name>ATP</name>
        <dbReference type="ChEBI" id="CHEBI:30616"/>
    </ligand>
</feature>
<dbReference type="GO" id="GO:0005737">
    <property type="term" value="C:cytoplasm"/>
    <property type="evidence" value="ECO:0007669"/>
    <property type="project" value="UniProtKB-SubCell"/>
</dbReference>
<dbReference type="SUPFAM" id="SSF52374">
    <property type="entry name" value="Nucleotidylyl transferase"/>
    <property type="match status" value="1"/>
</dbReference>
<dbReference type="Gene3D" id="1.10.10.350">
    <property type="match status" value="1"/>
</dbReference>
<feature type="short sequence motif" description="'HIGH' region" evidence="7">
    <location>
        <begin position="10"/>
        <end position="20"/>
    </location>
</feature>
<dbReference type="Proteomes" id="UP000176740">
    <property type="component" value="Unassembled WGS sequence"/>
</dbReference>
<comment type="caution">
    <text evidence="7">Lacks conserved residue(s) required for the propagation of feature annotation.</text>
</comment>
<evidence type="ECO:0000256" key="7">
    <source>
        <dbReference type="HAMAP-Rule" id="MF_00022"/>
    </source>
</evidence>
<comment type="function">
    <text evidence="7">Catalyzes the attachment of glutamate to tRNA(Glu) in a two-step reaction: glutamate is first activated by ATP to form Glu-AMP and then transferred to the acceptor end of tRNA(Glu).</text>
</comment>
<sequence length="419" mass="48112">MQKVRTRYAPSPTGVLHIGGVRTALFNFLFTKTQKGDFLLRMEDTDRKRFETDSVNQIKKSLNALSLKWDEYHVQSERLNIYDKYLNELKKKGAVYKDEGAWRFKVKKGKNLIWLDGVHGKVQFNSNVIEDFVILKSDKFPTYHFANVVDDTQMNISHVLRGDEWLSSTPKHLMLYEALGWQPPIFIHVPVILGPDHKKLSKRQGAKSVLEYIDDGYLPEAITNYLALLGWAPSGDREIFSLEELIKEFSIERINKNSPIFNIEKLKWFNGQWIRRLDEQEYINKIIKFYPTYDSLVTQAVAPLTQDRVATLADYAKLAAFFYEKPKEIPSVGVSAVTISHLSMSFSKANSWVSDELKKLIDQVAELDMVNRIDLIAGVRNIVSGSTVTPPLYESLEKLGKIETIDRLNKYVKGAKLKS</sequence>
<feature type="domain" description="Aminoacyl-tRNA synthetase class I anticodon-binding" evidence="9">
    <location>
        <begin position="281"/>
        <end position="411"/>
    </location>
</feature>
<evidence type="ECO:0000256" key="6">
    <source>
        <dbReference type="ARBA" id="ARBA00023146"/>
    </source>
</evidence>
<dbReference type="Pfam" id="PF19269">
    <property type="entry name" value="Anticodon_2"/>
    <property type="match status" value="1"/>
</dbReference>
<dbReference type="GO" id="GO:0004818">
    <property type="term" value="F:glutamate-tRNA ligase activity"/>
    <property type="evidence" value="ECO:0007669"/>
    <property type="project" value="UniProtKB-UniRule"/>
</dbReference>
<gene>
    <name evidence="7" type="primary">gltX</name>
    <name evidence="10" type="ORF">A3A49_01005</name>
</gene>
<evidence type="ECO:0000256" key="5">
    <source>
        <dbReference type="ARBA" id="ARBA00022917"/>
    </source>
</evidence>
<dbReference type="NCBIfam" id="TIGR00464">
    <property type="entry name" value="gltX_bact"/>
    <property type="match status" value="1"/>
</dbReference>
<dbReference type="PROSITE" id="PS00178">
    <property type="entry name" value="AA_TRNA_LIGASE_I"/>
    <property type="match status" value="1"/>
</dbReference>
<dbReference type="GO" id="GO:0008270">
    <property type="term" value="F:zinc ion binding"/>
    <property type="evidence" value="ECO:0007669"/>
    <property type="project" value="InterPro"/>
</dbReference>
<feature type="short sequence motif" description="'KMSKS' region" evidence="7">
    <location>
        <begin position="199"/>
        <end position="203"/>
    </location>
</feature>
<dbReference type="AlphaFoldDB" id="A0A1F5H011"/>
<comment type="catalytic activity">
    <reaction evidence="7">
        <text>tRNA(Glu) + L-glutamate + ATP = L-glutamyl-tRNA(Glu) + AMP + diphosphate</text>
        <dbReference type="Rhea" id="RHEA:23540"/>
        <dbReference type="Rhea" id="RHEA-COMP:9663"/>
        <dbReference type="Rhea" id="RHEA-COMP:9680"/>
        <dbReference type="ChEBI" id="CHEBI:29985"/>
        <dbReference type="ChEBI" id="CHEBI:30616"/>
        <dbReference type="ChEBI" id="CHEBI:33019"/>
        <dbReference type="ChEBI" id="CHEBI:78442"/>
        <dbReference type="ChEBI" id="CHEBI:78520"/>
        <dbReference type="ChEBI" id="CHEBI:456215"/>
        <dbReference type="EC" id="6.1.1.17"/>
    </reaction>
</comment>
<dbReference type="GO" id="GO:0000049">
    <property type="term" value="F:tRNA binding"/>
    <property type="evidence" value="ECO:0007669"/>
    <property type="project" value="InterPro"/>
</dbReference>
<dbReference type="GO" id="GO:0005524">
    <property type="term" value="F:ATP binding"/>
    <property type="evidence" value="ECO:0007669"/>
    <property type="project" value="UniProtKB-UniRule"/>
</dbReference>
<dbReference type="Pfam" id="PF00749">
    <property type="entry name" value="tRNA-synt_1c"/>
    <property type="match status" value="2"/>
</dbReference>
<dbReference type="InterPro" id="IPR049940">
    <property type="entry name" value="GluQ/Sye"/>
</dbReference>
<dbReference type="InterPro" id="IPR000924">
    <property type="entry name" value="Glu/Gln-tRNA-synth"/>
</dbReference>
<accession>A0A1F5H011</accession>
<dbReference type="InterPro" id="IPR045462">
    <property type="entry name" value="aa-tRNA-synth_I_cd-bd"/>
</dbReference>
<evidence type="ECO:0000256" key="4">
    <source>
        <dbReference type="ARBA" id="ARBA00022840"/>
    </source>
</evidence>
<dbReference type="InterPro" id="IPR014729">
    <property type="entry name" value="Rossmann-like_a/b/a_fold"/>
</dbReference>
<feature type="domain" description="Glutamyl/glutaminyl-tRNA synthetase class Ib catalytic" evidence="8">
    <location>
        <begin position="3"/>
        <end position="99"/>
    </location>
</feature>
<evidence type="ECO:0000256" key="2">
    <source>
        <dbReference type="ARBA" id="ARBA00022598"/>
    </source>
</evidence>
<dbReference type="HAMAP" id="MF_00022">
    <property type="entry name" value="Glu_tRNA_synth_type1"/>
    <property type="match status" value="1"/>
</dbReference>
<feature type="domain" description="Glutamyl/glutaminyl-tRNA synthetase class Ib catalytic" evidence="8">
    <location>
        <begin position="103"/>
        <end position="268"/>
    </location>
</feature>
<dbReference type="InterPro" id="IPR004527">
    <property type="entry name" value="Glu-tRNA-ligase_bac/mito"/>
</dbReference>
<dbReference type="SUPFAM" id="SSF48163">
    <property type="entry name" value="An anticodon-binding domain of class I aminoacyl-tRNA synthetases"/>
    <property type="match status" value="1"/>
</dbReference>
<dbReference type="PRINTS" id="PR00987">
    <property type="entry name" value="TRNASYNTHGLU"/>
</dbReference>
<dbReference type="PANTHER" id="PTHR43311:SF2">
    <property type="entry name" value="GLUTAMATE--TRNA LIGASE, MITOCHONDRIAL-RELATED"/>
    <property type="match status" value="1"/>
</dbReference>
<dbReference type="CDD" id="cd00808">
    <property type="entry name" value="GluRS_core"/>
    <property type="match status" value="1"/>
</dbReference>
<dbReference type="InterPro" id="IPR001412">
    <property type="entry name" value="aa-tRNA-synth_I_CS"/>
</dbReference>
<evidence type="ECO:0000259" key="8">
    <source>
        <dbReference type="Pfam" id="PF00749"/>
    </source>
</evidence>
<dbReference type="InterPro" id="IPR020751">
    <property type="entry name" value="aa-tRNA-synth_I_codon-bd_sub2"/>
</dbReference>
<keyword evidence="3 7" id="KW-0547">Nucleotide-binding</keyword>
<proteinExistence type="inferred from homology"/>
<keyword evidence="2 7" id="KW-0436">Ligase</keyword>
<keyword evidence="6 7" id="KW-0030">Aminoacyl-tRNA synthetase</keyword>
<dbReference type="Gene3D" id="3.40.50.620">
    <property type="entry name" value="HUPs"/>
    <property type="match status" value="2"/>
</dbReference>
<comment type="similarity">
    <text evidence="1 7">Belongs to the class-I aminoacyl-tRNA synthetase family. Glutamate--tRNA ligase type 1 subfamily.</text>
</comment>
<reference evidence="10 11" key="1">
    <citation type="journal article" date="2016" name="Nat. Commun.">
        <title>Thousands of microbial genomes shed light on interconnected biogeochemical processes in an aquifer system.</title>
        <authorList>
            <person name="Anantharaman K."/>
            <person name="Brown C.T."/>
            <person name="Hug L.A."/>
            <person name="Sharon I."/>
            <person name="Castelle C.J."/>
            <person name="Probst A.J."/>
            <person name="Thomas B.C."/>
            <person name="Singh A."/>
            <person name="Wilkins M.J."/>
            <person name="Karaoz U."/>
            <person name="Brodie E.L."/>
            <person name="Williams K.H."/>
            <person name="Hubbard S.S."/>
            <person name="Banfield J.F."/>
        </authorList>
    </citation>
    <scope>NUCLEOTIDE SEQUENCE [LARGE SCALE GENOMIC DNA]</scope>
</reference>
<evidence type="ECO:0000313" key="11">
    <source>
        <dbReference type="Proteomes" id="UP000176740"/>
    </source>
</evidence>
<evidence type="ECO:0000256" key="1">
    <source>
        <dbReference type="ARBA" id="ARBA00007894"/>
    </source>
</evidence>
<organism evidence="10 11">
    <name type="scientific">Candidatus Curtissbacteria bacterium RIFCSPLOWO2_01_FULL_38_11b</name>
    <dbReference type="NCBI Taxonomy" id="1797725"/>
    <lineage>
        <taxon>Bacteria</taxon>
        <taxon>Candidatus Curtissiibacteriota</taxon>
    </lineage>
</organism>
<dbReference type="InterPro" id="IPR033910">
    <property type="entry name" value="GluRS_core"/>
</dbReference>
<evidence type="ECO:0000313" key="10">
    <source>
        <dbReference type="EMBL" id="OGD97377.1"/>
    </source>
</evidence>
<comment type="subunit">
    <text evidence="7">Monomer.</text>
</comment>
<dbReference type="STRING" id="1797725.A3A49_01005"/>
<evidence type="ECO:0000259" key="9">
    <source>
        <dbReference type="Pfam" id="PF19269"/>
    </source>
</evidence>
<dbReference type="EMBL" id="MFBO01000033">
    <property type="protein sequence ID" value="OGD97377.1"/>
    <property type="molecule type" value="Genomic_DNA"/>
</dbReference>
<keyword evidence="5 7" id="KW-0648">Protein biosynthesis</keyword>
<keyword evidence="7" id="KW-0963">Cytoplasm</keyword>
<dbReference type="EC" id="6.1.1.17" evidence="7"/>
<dbReference type="PANTHER" id="PTHR43311">
    <property type="entry name" value="GLUTAMATE--TRNA LIGASE"/>
    <property type="match status" value="1"/>
</dbReference>
<dbReference type="InterPro" id="IPR008925">
    <property type="entry name" value="aa_tRNA-synth_I_cd-bd_sf"/>
</dbReference>
<protein>
    <recommendedName>
        <fullName evidence="7">Glutamate--tRNA ligase</fullName>
        <ecNumber evidence="7">6.1.1.17</ecNumber>
    </recommendedName>
    <alternativeName>
        <fullName evidence="7">Glutamyl-tRNA synthetase</fullName>
        <shortName evidence="7">GluRS</shortName>
    </alternativeName>
</protein>
<comment type="subcellular location">
    <subcellularLocation>
        <location evidence="7">Cytoplasm</location>
    </subcellularLocation>
</comment>
<keyword evidence="4 7" id="KW-0067">ATP-binding</keyword>
<name>A0A1F5H011_9BACT</name>
<dbReference type="GO" id="GO:0006424">
    <property type="term" value="P:glutamyl-tRNA aminoacylation"/>
    <property type="evidence" value="ECO:0007669"/>
    <property type="project" value="UniProtKB-UniRule"/>
</dbReference>